<comment type="caution">
    <text evidence="3">The sequence shown here is derived from an EMBL/GenBank/DDBJ whole genome shotgun (WGS) entry which is preliminary data.</text>
</comment>
<organism evidence="3 4">
    <name type="scientific">Victivallis vadensis</name>
    <dbReference type="NCBI Taxonomy" id="172901"/>
    <lineage>
        <taxon>Bacteria</taxon>
        <taxon>Pseudomonadati</taxon>
        <taxon>Lentisphaerota</taxon>
        <taxon>Lentisphaeria</taxon>
        <taxon>Victivallales</taxon>
        <taxon>Victivallaceae</taxon>
        <taxon>Victivallis</taxon>
    </lineage>
</organism>
<evidence type="ECO:0000256" key="2">
    <source>
        <dbReference type="SAM" id="Phobius"/>
    </source>
</evidence>
<dbReference type="GeneID" id="78293767"/>
<keyword evidence="2" id="KW-0812">Transmembrane</keyword>
<dbReference type="InterPro" id="IPR012902">
    <property type="entry name" value="N_methyl_site"/>
</dbReference>
<accession>A0A2U1BBK2</accession>
<protein>
    <submittedName>
        <fullName evidence="3">Prepilin-type N-terminal cleavage/methylation domain-containing protein/prepilin-type processing-associated H-X9-DG protein</fullName>
    </submittedName>
</protein>
<proteinExistence type="predicted"/>
<dbReference type="NCBIfam" id="TIGR02532">
    <property type="entry name" value="IV_pilin_GFxxxE"/>
    <property type="match status" value="1"/>
</dbReference>
<keyword evidence="2" id="KW-1133">Transmembrane helix</keyword>
<dbReference type="OrthoDB" id="249920at2"/>
<evidence type="ECO:0000313" key="3">
    <source>
        <dbReference type="EMBL" id="PVY46040.1"/>
    </source>
</evidence>
<sequence length="368" mass="40341">MKLQSKFTLIELLVNTTCKIYNQSTNAALREREGFGGEKAATCAASLPVPTNPNISLISRKLSRLCQCSASGKSEQKREVVFPQKSGKRTSRYCESSSPAGSRPRLRLSTVPYPAPAPCRTQGARGAADTPPAYRHVRQFTLIELLVVIAIIAILASILLPALNQARSKAKSLSCLANLKQFGTAAVQYANDNNDYWLPADTLSVDYSCGIFVYNDAFRSLLGQMRVADVDDGSLDSRKLFSAKILCPDSYAVLNATHGMGIASHSYGVTYWDLMDGNSFKQGAFKLNQLARPSSSVAFADSLGLLIYPWSGDVRKYFTVGETPTEGAVAYRHTKRLNASYFDGHANSLSDTVVRNDYPTLLRQFYVR</sequence>
<feature type="transmembrane region" description="Helical" evidence="2">
    <location>
        <begin position="142"/>
        <end position="163"/>
    </location>
</feature>
<dbReference type="AlphaFoldDB" id="A0A2U1BBK2"/>
<dbReference type="Gene3D" id="3.30.700.10">
    <property type="entry name" value="Glycoprotein, Type 4 Pilin"/>
    <property type="match status" value="1"/>
</dbReference>
<evidence type="ECO:0000313" key="4">
    <source>
        <dbReference type="Proteomes" id="UP000245959"/>
    </source>
</evidence>
<reference evidence="3 4" key="1">
    <citation type="submission" date="2018-04" db="EMBL/GenBank/DDBJ databases">
        <title>Genomic Encyclopedia of Type Strains, Phase IV (KMG-IV): sequencing the most valuable type-strain genomes for metagenomic binning, comparative biology and taxonomic classification.</title>
        <authorList>
            <person name="Goeker M."/>
        </authorList>
    </citation>
    <scope>NUCLEOTIDE SEQUENCE [LARGE SCALE GENOMIC DNA]</scope>
    <source>
        <strain evidence="3 4">DSM 14823</strain>
    </source>
</reference>
<dbReference type="PANTHER" id="PTHR30093">
    <property type="entry name" value="GENERAL SECRETION PATHWAY PROTEIN G"/>
    <property type="match status" value="1"/>
</dbReference>
<dbReference type="Proteomes" id="UP000245959">
    <property type="component" value="Unassembled WGS sequence"/>
</dbReference>
<keyword evidence="4" id="KW-1185">Reference proteome</keyword>
<dbReference type="EMBL" id="QEKH01000001">
    <property type="protein sequence ID" value="PVY46040.1"/>
    <property type="molecule type" value="Genomic_DNA"/>
</dbReference>
<dbReference type="InterPro" id="IPR045584">
    <property type="entry name" value="Pilin-like"/>
</dbReference>
<name>A0A2U1BBK2_9BACT</name>
<evidence type="ECO:0000256" key="1">
    <source>
        <dbReference type="SAM" id="MobiDB-lite"/>
    </source>
</evidence>
<dbReference type="SUPFAM" id="SSF54523">
    <property type="entry name" value="Pili subunits"/>
    <property type="match status" value="1"/>
</dbReference>
<dbReference type="RefSeq" id="WP_116882430.1">
    <property type="nucleotide sequence ID" value="NZ_CABMMC010000075.1"/>
</dbReference>
<gene>
    <name evidence="3" type="ORF">C8D82_101240</name>
</gene>
<feature type="region of interest" description="Disordered" evidence="1">
    <location>
        <begin position="83"/>
        <end position="107"/>
    </location>
</feature>
<keyword evidence="2" id="KW-0472">Membrane</keyword>